<evidence type="ECO:0000313" key="6">
    <source>
        <dbReference type="EMBL" id="AGG88942.1"/>
    </source>
</evidence>
<dbReference type="Proteomes" id="UP000011859">
    <property type="component" value="Chromosome"/>
</dbReference>
<dbReference type="Pfam" id="PF00126">
    <property type="entry name" value="HTH_1"/>
    <property type="match status" value="1"/>
</dbReference>
<evidence type="ECO:0000256" key="1">
    <source>
        <dbReference type="ARBA" id="ARBA00009437"/>
    </source>
</evidence>
<dbReference type="InterPro" id="IPR005119">
    <property type="entry name" value="LysR_subst-bd"/>
</dbReference>
<dbReference type="InterPro" id="IPR036388">
    <property type="entry name" value="WH-like_DNA-bd_sf"/>
</dbReference>
<evidence type="ECO:0000256" key="2">
    <source>
        <dbReference type="ARBA" id="ARBA00023015"/>
    </source>
</evidence>
<proteinExistence type="inferred from homology"/>
<dbReference type="InterPro" id="IPR000847">
    <property type="entry name" value="LysR_HTH_N"/>
</dbReference>
<sequence length="309" mass="33721">MISNRYMFDLRQLRYFIAVAEELSFTRAALRLHLSQPPLSQQIQSLERDLGVRLLERTKRSVTLTEPGRVFLGQARQILAKVDEARSQTVAAAAGYSGQLRLAYTVSVSFHPAMPQTLLRFGQIAPDVRLQLSEMYTEPQFAALLAGKIDVGFVRDEPMQAQYARDLRCSVIDREPLLLALPAGHPLAGRSSLRLAEVAGDAFVSQPRELAATLYDRLVKLATRAGFQPSITQHAQQINGLLALVAAGLGLALVPASMRTVRLAGICYVPLEDPDAFLLLAVACRASDQSPALQQFLATVAQTAVASDL</sequence>
<protein>
    <submittedName>
        <fullName evidence="6">Transcriptional regulator</fullName>
    </submittedName>
</protein>
<feature type="domain" description="HTH lysR-type" evidence="5">
    <location>
        <begin position="8"/>
        <end position="65"/>
    </location>
</feature>
<dbReference type="GO" id="GO:0003677">
    <property type="term" value="F:DNA binding"/>
    <property type="evidence" value="ECO:0007669"/>
    <property type="project" value="UniProtKB-KW"/>
</dbReference>
<evidence type="ECO:0000256" key="3">
    <source>
        <dbReference type="ARBA" id="ARBA00023125"/>
    </source>
</evidence>
<dbReference type="HOGENOM" id="CLU_039613_6_4_6"/>
<dbReference type="SUPFAM" id="SSF46785">
    <property type="entry name" value="Winged helix' DNA-binding domain"/>
    <property type="match status" value="1"/>
</dbReference>
<dbReference type="Gene3D" id="3.40.190.10">
    <property type="entry name" value="Periplasmic binding protein-like II"/>
    <property type="match status" value="2"/>
</dbReference>
<organism evidence="6 7">
    <name type="scientific">Rhodanobacter denitrificans</name>
    <dbReference type="NCBI Taxonomy" id="666685"/>
    <lineage>
        <taxon>Bacteria</taxon>
        <taxon>Pseudomonadati</taxon>
        <taxon>Pseudomonadota</taxon>
        <taxon>Gammaproteobacteria</taxon>
        <taxon>Lysobacterales</taxon>
        <taxon>Rhodanobacteraceae</taxon>
        <taxon>Rhodanobacter</taxon>
    </lineage>
</organism>
<dbReference type="PANTHER" id="PTHR30346:SF17">
    <property type="entry name" value="LYSR FAMILY TRANSCRIPTIONAL REGULATOR"/>
    <property type="match status" value="1"/>
</dbReference>
<keyword evidence="2" id="KW-0805">Transcription regulation</keyword>
<name>M4NFU3_9GAMM</name>
<dbReference type="KEGG" id="rhd:R2APBS1_1815"/>
<comment type="similarity">
    <text evidence="1">Belongs to the LysR transcriptional regulatory family.</text>
</comment>
<evidence type="ECO:0000256" key="4">
    <source>
        <dbReference type="ARBA" id="ARBA00023163"/>
    </source>
</evidence>
<evidence type="ECO:0000313" key="7">
    <source>
        <dbReference type="Proteomes" id="UP000011859"/>
    </source>
</evidence>
<dbReference type="PRINTS" id="PR00039">
    <property type="entry name" value="HTHLYSR"/>
</dbReference>
<dbReference type="CDD" id="cd08414">
    <property type="entry name" value="PBP2_LTTR_aromatics_like"/>
    <property type="match status" value="1"/>
</dbReference>
<reference evidence="6 7" key="1">
    <citation type="submission" date="2012-04" db="EMBL/GenBank/DDBJ databases">
        <title>Complete genome of Rhodanobacter sp. 2APBS1.</title>
        <authorList>
            <consortium name="US DOE Joint Genome Institute"/>
            <person name="Huntemann M."/>
            <person name="Wei C.-L."/>
            <person name="Han J."/>
            <person name="Detter J.C."/>
            <person name="Han C."/>
            <person name="Tapia R."/>
            <person name="Munk A.C.C."/>
            <person name="Chen A."/>
            <person name="Krypides N."/>
            <person name="Mavromatis K."/>
            <person name="Markowitz V."/>
            <person name="Szeto E."/>
            <person name="Ivanova N."/>
            <person name="Mikhailova N."/>
            <person name="Ovchinnikova G."/>
            <person name="Pagani I."/>
            <person name="Pati A."/>
            <person name="Goodwin L."/>
            <person name="Peters L."/>
            <person name="Pitluck S."/>
            <person name="Woyke T."/>
            <person name="Prakash O."/>
            <person name="Elkins J."/>
            <person name="Brown S."/>
            <person name="Palumbo A."/>
            <person name="Hemme C."/>
            <person name="Zhou J."/>
            <person name="Watson D."/>
            <person name="Jardine P."/>
            <person name="Kostka J."/>
            <person name="Green S."/>
        </authorList>
    </citation>
    <scope>NUCLEOTIDE SEQUENCE [LARGE SCALE GENOMIC DNA]</scope>
    <source>
        <strain evidence="6 7">2APBS1</strain>
    </source>
</reference>
<dbReference type="eggNOG" id="COG0583">
    <property type="taxonomic scope" value="Bacteria"/>
</dbReference>
<dbReference type="PROSITE" id="PS50931">
    <property type="entry name" value="HTH_LYSR"/>
    <property type="match status" value="1"/>
</dbReference>
<dbReference type="PANTHER" id="PTHR30346">
    <property type="entry name" value="TRANSCRIPTIONAL DUAL REGULATOR HCAR-RELATED"/>
    <property type="match status" value="1"/>
</dbReference>
<gene>
    <name evidence="6" type="ORF">R2APBS1_1815</name>
</gene>
<keyword evidence="4" id="KW-0804">Transcription</keyword>
<dbReference type="AlphaFoldDB" id="M4NFU3"/>
<keyword evidence="3" id="KW-0238">DNA-binding</keyword>
<dbReference type="GO" id="GO:0003700">
    <property type="term" value="F:DNA-binding transcription factor activity"/>
    <property type="evidence" value="ECO:0007669"/>
    <property type="project" value="InterPro"/>
</dbReference>
<dbReference type="Gene3D" id="1.10.10.10">
    <property type="entry name" value="Winged helix-like DNA-binding domain superfamily/Winged helix DNA-binding domain"/>
    <property type="match status" value="1"/>
</dbReference>
<dbReference type="GO" id="GO:0032993">
    <property type="term" value="C:protein-DNA complex"/>
    <property type="evidence" value="ECO:0007669"/>
    <property type="project" value="TreeGrafter"/>
</dbReference>
<dbReference type="SUPFAM" id="SSF53850">
    <property type="entry name" value="Periplasmic binding protein-like II"/>
    <property type="match status" value="1"/>
</dbReference>
<dbReference type="Pfam" id="PF03466">
    <property type="entry name" value="LysR_substrate"/>
    <property type="match status" value="1"/>
</dbReference>
<keyword evidence="7" id="KW-1185">Reference proteome</keyword>
<dbReference type="EMBL" id="CP003470">
    <property type="protein sequence ID" value="AGG88942.1"/>
    <property type="molecule type" value="Genomic_DNA"/>
</dbReference>
<evidence type="ECO:0000259" key="5">
    <source>
        <dbReference type="PROSITE" id="PS50931"/>
    </source>
</evidence>
<dbReference type="FunFam" id="1.10.10.10:FF:000001">
    <property type="entry name" value="LysR family transcriptional regulator"/>
    <property type="match status" value="1"/>
</dbReference>
<dbReference type="InterPro" id="IPR036390">
    <property type="entry name" value="WH_DNA-bd_sf"/>
</dbReference>
<dbReference type="STRING" id="666685.R2APBS1_1815"/>
<accession>M4NFU3</accession>